<feature type="non-terminal residue" evidence="1">
    <location>
        <position position="309"/>
    </location>
</feature>
<dbReference type="PANTHER" id="PTHR43861:SF6">
    <property type="entry name" value="METHYLTRANSFERASE TYPE 11"/>
    <property type="match status" value="1"/>
</dbReference>
<evidence type="ECO:0008006" key="2">
    <source>
        <dbReference type="Google" id="ProtNLM"/>
    </source>
</evidence>
<evidence type="ECO:0000313" key="1">
    <source>
        <dbReference type="EMBL" id="SVC37351.1"/>
    </source>
</evidence>
<gene>
    <name evidence="1" type="ORF">METZ01_LOCUS290205</name>
</gene>
<dbReference type="EMBL" id="UINC01087737">
    <property type="protein sequence ID" value="SVC37351.1"/>
    <property type="molecule type" value="Genomic_DNA"/>
</dbReference>
<dbReference type="CDD" id="cd02440">
    <property type="entry name" value="AdoMet_MTases"/>
    <property type="match status" value="1"/>
</dbReference>
<dbReference type="SUPFAM" id="SSF53335">
    <property type="entry name" value="S-adenosyl-L-methionine-dependent methyltransferases"/>
    <property type="match status" value="1"/>
</dbReference>
<accession>A0A382LR50</accession>
<sequence length="309" mass="36088">MAEILDLEKKYPLVFKTAKYLKNESSLFENTIGKQMKHNFNFELAERIFENGLRMANNSWDTYCSNLNNLIDMSIKFLRLQKNLEKTGKYLYSTFEEVEKNEYNTNNKDSDGPDYLWGLYFSEIFWKIHHNFFNFSLNDFMFGLPATGKVLEVPSGTGLFLCEFLRNNPNWLGVGIDLADSAIKFSQKLFQINNIPNNSYKIMKMDFHQLEPNEKYDRILCGEFLEHLEDPLAALKRLKSLLKDGGKLFITVAVWAAHIDHIFLYESSEQVREHIRKADLKIEKELVQAVFEKDESDPEKEKIPVSYAA</sequence>
<dbReference type="PANTHER" id="PTHR43861">
    <property type="entry name" value="TRANS-ACONITATE 2-METHYLTRANSFERASE-RELATED"/>
    <property type="match status" value="1"/>
</dbReference>
<protein>
    <recommendedName>
        <fullName evidence="2">Methyltransferase domain-containing protein</fullName>
    </recommendedName>
</protein>
<organism evidence="1">
    <name type="scientific">marine metagenome</name>
    <dbReference type="NCBI Taxonomy" id="408172"/>
    <lineage>
        <taxon>unclassified sequences</taxon>
        <taxon>metagenomes</taxon>
        <taxon>ecological metagenomes</taxon>
    </lineage>
</organism>
<dbReference type="InterPro" id="IPR029063">
    <property type="entry name" value="SAM-dependent_MTases_sf"/>
</dbReference>
<dbReference type="AlphaFoldDB" id="A0A382LR50"/>
<dbReference type="Gene3D" id="3.40.50.150">
    <property type="entry name" value="Vaccinia Virus protein VP39"/>
    <property type="match status" value="1"/>
</dbReference>
<dbReference type="Pfam" id="PF13489">
    <property type="entry name" value="Methyltransf_23"/>
    <property type="match status" value="1"/>
</dbReference>
<reference evidence="1" key="1">
    <citation type="submission" date="2018-05" db="EMBL/GenBank/DDBJ databases">
        <authorList>
            <person name="Lanie J.A."/>
            <person name="Ng W.-L."/>
            <person name="Kazmierczak K.M."/>
            <person name="Andrzejewski T.M."/>
            <person name="Davidsen T.M."/>
            <person name="Wayne K.J."/>
            <person name="Tettelin H."/>
            <person name="Glass J.I."/>
            <person name="Rusch D."/>
            <person name="Podicherti R."/>
            <person name="Tsui H.-C.T."/>
            <person name="Winkler M.E."/>
        </authorList>
    </citation>
    <scope>NUCLEOTIDE SEQUENCE</scope>
</reference>
<proteinExistence type="predicted"/>
<name>A0A382LR50_9ZZZZ</name>